<organism evidence="3 4">
    <name type="scientific">Amborella trichopoda</name>
    <dbReference type="NCBI Taxonomy" id="13333"/>
    <lineage>
        <taxon>Eukaryota</taxon>
        <taxon>Viridiplantae</taxon>
        <taxon>Streptophyta</taxon>
        <taxon>Embryophyta</taxon>
        <taxon>Tracheophyta</taxon>
        <taxon>Spermatophyta</taxon>
        <taxon>Magnoliopsida</taxon>
        <taxon>Amborellales</taxon>
        <taxon>Amborellaceae</taxon>
        <taxon>Amborella</taxon>
    </lineage>
</organism>
<gene>
    <name evidence="3" type="ORF">AMTR_s00010p00246040</name>
</gene>
<dbReference type="Pfam" id="PF13041">
    <property type="entry name" value="PPR_2"/>
    <property type="match status" value="1"/>
</dbReference>
<keyword evidence="1" id="KW-0677">Repeat</keyword>
<accession>W1NGQ9</accession>
<dbReference type="OMA" id="NAFAWNT"/>
<dbReference type="PROSITE" id="PS51375">
    <property type="entry name" value="PPR"/>
    <property type="match status" value="1"/>
</dbReference>
<evidence type="ECO:0000256" key="2">
    <source>
        <dbReference type="PROSITE-ProRule" id="PRU00708"/>
    </source>
</evidence>
<feature type="repeat" description="PPR" evidence="2">
    <location>
        <begin position="74"/>
        <end position="108"/>
    </location>
</feature>
<dbReference type="InterPro" id="IPR002885">
    <property type="entry name" value="PPR_rpt"/>
</dbReference>
<dbReference type="InterPro" id="IPR011990">
    <property type="entry name" value="TPR-like_helical_dom_sf"/>
</dbReference>
<sequence length="127" mass="14221">MLTQTTFIAAHHLLSLIPKCTSLSHLKPLHARLIRAALHLDPFVSGRLVELCALTLPDQMHYARRVFAHAPSPNLFTWNTLIRGYTRAHAARDALLAYRTMRAHGTVPNGYTLGFALQACAHWACRL</sequence>
<name>W1NGQ9_AMBTC</name>
<dbReference type="Proteomes" id="UP000017836">
    <property type="component" value="Unassembled WGS sequence"/>
</dbReference>
<protein>
    <recommendedName>
        <fullName evidence="5">Pentatricopeptide repeat-containing protein</fullName>
    </recommendedName>
</protein>
<dbReference type="InterPro" id="IPR046960">
    <property type="entry name" value="PPR_At4g14850-like_plant"/>
</dbReference>
<dbReference type="NCBIfam" id="TIGR00756">
    <property type="entry name" value="PPR"/>
    <property type="match status" value="1"/>
</dbReference>
<evidence type="ECO:0000313" key="4">
    <source>
        <dbReference type="Proteomes" id="UP000017836"/>
    </source>
</evidence>
<keyword evidence="4" id="KW-1185">Reference proteome</keyword>
<proteinExistence type="predicted"/>
<evidence type="ECO:0008006" key="5">
    <source>
        <dbReference type="Google" id="ProtNLM"/>
    </source>
</evidence>
<reference evidence="4" key="1">
    <citation type="journal article" date="2013" name="Science">
        <title>The Amborella genome and the evolution of flowering plants.</title>
        <authorList>
            <consortium name="Amborella Genome Project"/>
        </authorList>
    </citation>
    <scope>NUCLEOTIDE SEQUENCE [LARGE SCALE GENOMIC DNA]</scope>
</reference>
<evidence type="ECO:0000256" key="1">
    <source>
        <dbReference type="ARBA" id="ARBA00022737"/>
    </source>
</evidence>
<dbReference type="GO" id="GO:0003723">
    <property type="term" value="F:RNA binding"/>
    <property type="evidence" value="ECO:0007669"/>
    <property type="project" value="InterPro"/>
</dbReference>
<dbReference type="PANTHER" id="PTHR47926">
    <property type="entry name" value="PENTATRICOPEPTIDE REPEAT-CONTAINING PROTEIN"/>
    <property type="match status" value="1"/>
</dbReference>
<dbReference type="Gene3D" id="1.25.40.10">
    <property type="entry name" value="Tetratricopeptide repeat domain"/>
    <property type="match status" value="1"/>
</dbReference>
<dbReference type="AlphaFoldDB" id="W1NGQ9"/>
<dbReference type="PANTHER" id="PTHR47926:SF411">
    <property type="entry name" value="PENTATRICOPEPTIDE REPEAT-CONTAINING PROTEIN"/>
    <property type="match status" value="1"/>
</dbReference>
<dbReference type="eggNOG" id="KOG4197">
    <property type="taxonomic scope" value="Eukaryota"/>
</dbReference>
<dbReference type="EMBL" id="KI397513">
    <property type="protein sequence ID" value="ERM94355.1"/>
    <property type="molecule type" value="Genomic_DNA"/>
</dbReference>
<dbReference type="HOGENOM" id="CLU_1973476_0_0_1"/>
<dbReference type="Gramene" id="ERM94355">
    <property type="protein sequence ID" value="ERM94355"/>
    <property type="gene ID" value="AMTR_s00010p00246040"/>
</dbReference>
<evidence type="ECO:0000313" key="3">
    <source>
        <dbReference type="EMBL" id="ERM94355.1"/>
    </source>
</evidence>
<dbReference type="GO" id="GO:0009451">
    <property type="term" value="P:RNA modification"/>
    <property type="evidence" value="ECO:0007669"/>
    <property type="project" value="InterPro"/>
</dbReference>